<reference evidence="2 3" key="1">
    <citation type="submission" date="2014-10" db="EMBL/GenBank/DDBJ databases">
        <title>Draft genome sequence of Novosphingobium subterraneum DSM 12447.</title>
        <authorList>
            <person name="Gan H.M."/>
            <person name="Gan H.Y."/>
            <person name="Savka M.A."/>
        </authorList>
    </citation>
    <scope>NUCLEOTIDE SEQUENCE [LARGE SCALE GENOMIC DNA]</scope>
    <source>
        <strain evidence="2 3">DSM 12447</strain>
    </source>
</reference>
<dbReference type="Gene3D" id="2.160.20.10">
    <property type="entry name" value="Single-stranded right-handed beta-helix, Pectin lyase-like"/>
    <property type="match status" value="1"/>
</dbReference>
<dbReference type="PATRIC" id="fig|48936.3.peg.3807"/>
<dbReference type="InterPro" id="IPR012334">
    <property type="entry name" value="Pectin_lyas_fold"/>
</dbReference>
<dbReference type="STRING" id="48936.NJ75_03769"/>
<evidence type="ECO:0000313" key="2">
    <source>
        <dbReference type="EMBL" id="KHS43460.1"/>
    </source>
</evidence>
<dbReference type="RefSeq" id="WP_082013467.1">
    <property type="nucleotide sequence ID" value="NZ_JRVC01000022.1"/>
</dbReference>
<gene>
    <name evidence="2" type="ORF">NJ75_03769</name>
</gene>
<accession>A0A0B8ZK79</accession>
<protein>
    <recommendedName>
        <fullName evidence="1">Right handed beta helix domain-containing protein</fullName>
    </recommendedName>
</protein>
<comment type="caution">
    <text evidence="2">The sequence shown here is derived from an EMBL/GenBank/DDBJ whole genome shotgun (WGS) entry which is preliminary data.</text>
</comment>
<dbReference type="InterPro" id="IPR039448">
    <property type="entry name" value="Beta_helix"/>
</dbReference>
<dbReference type="SUPFAM" id="SSF51126">
    <property type="entry name" value="Pectin lyase-like"/>
    <property type="match status" value="1"/>
</dbReference>
<organism evidence="2 3">
    <name type="scientific">Novosphingobium subterraneum</name>
    <dbReference type="NCBI Taxonomy" id="48936"/>
    <lineage>
        <taxon>Bacteria</taxon>
        <taxon>Pseudomonadati</taxon>
        <taxon>Pseudomonadota</taxon>
        <taxon>Alphaproteobacteria</taxon>
        <taxon>Sphingomonadales</taxon>
        <taxon>Sphingomonadaceae</taxon>
        <taxon>Novosphingobium</taxon>
    </lineage>
</organism>
<dbReference type="InterPro" id="IPR011050">
    <property type="entry name" value="Pectin_lyase_fold/virulence"/>
</dbReference>
<proteinExistence type="predicted"/>
<dbReference type="AlphaFoldDB" id="A0A0B8ZK79"/>
<dbReference type="Proteomes" id="UP000031338">
    <property type="component" value="Unassembled WGS sequence"/>
</dbReference>
<dbReference type="EMBL" id="JRVC01000022">
    <property type="protein sequence ID" value="KHS43460.1"/>
    <property type="molecule type" value="Genomic_DNA"/>
</dbReference>
<evidence type="ECO:0000313" key="3">
    <source>
        <dbReference type="Proteomes" id="UP000031338"/>
    </source>
</evidence>
<feature type="domain" description="Right handed beta helix" evidence="1">
    <location>
        <begin position="109"/>
        <end position="237"/>
    </location>
</feature>
<dbReference type="Pfam" id="PF13229">
    <property type="entry name" value="Beta_helix"/>
    <property type="match status" value="1"/>
</dbReference>
<evidence type="ECO:0000259" key="1">
    <source>
        <dbReference type="Pfam" id="PF13229"/>
    </source>
</evidence>
<keyword evidence="3" id="KW-1185">Reference proteome</keyword>
<sequence>MRMMNPFASRERRHRGQRLAVFLLGIAVIATIPATALLAQGQRSPYTVVETGRSYAALQQAVNAIGEGTGTIRIEPGIYRDCAVQQAGDIGFVAQVPGQTVFDGAACEGKAVIVARGRSTTVEGLIFQNIRVPDANGSGIRLERGNLTVRQSWFRDSEQGILSADDPAGAVLIEKSTFSRLGRCDRGLSCAHSVYFGDYGSVTIRRSRFEAGRGGHYVKSRAGRVEVTQSSFDDTAGKTTNYMIDLPAGATGSIADNVFVQGLDKENYSAFIAIAAEGKAHPATGLAIVGNDARFAPGVSRSSAFVADWSGDKLALGANTLGAGLSRFESR</sequence>
<name>A0A0B8ZK79_9SPHN</name>